<protein>
    <submittedName>
        <fullName evidence="1">Uncharacterized protein</fullName>
    </submittedName>
</protein>
<proteinExistence type="predicted"/>
<dbReference type="AlphaFoldDB" id="A0A401ZR11"/>
<evidence type="ECO:0000313" key="1">
    <source>
        <dbReference type="EMBL" id="GCE09196.1"/>
    </source>
</evidence>
<name>A0A401ZR11_9CHLR</name>
<evidence type="ECO:0000313" key="2">
    <source>
        <dbReference type="Proteomes" id="UP000287224"/>
    </source>
</evidence>
<organism evidence="1 2">
    <name type="scientific">Dictyobacter aurantiacus</name>
    <dbReference type="NCBI Taxonomy" id="1936993"/>
    <lineage>
        <taxon>Bacteria</taxon>
        <taxon>Bacillati</taxon>
        <taxon>Chloroflexota</taxon>
        <taxon>Ktedonobacteria</taxon>
        <taxon>Ktedonobacterales</taxon>
        <taxon>Dictyobacteraceae</taxon>
        <taxon>Dictyobacter</taxon>
    </lineage>
</organism>
<dbReference type="RefSeq" id="WP_126601619.1">
    <property type="nucleotide sequence ID" value="NZ_BIFQ01000002.1"/>
</dbReference>
<dbReference type="EMBL" id="BIFQ01000002">
    <property type="protein sequence ID" value="GCE09196.1"/>
    <property type="molecule type" value="Genomic_DNA"/>
</dbReference>
<sequence>MQVCIHCLQAGQQLLQGQTAPEEKKDIENIEQKHIDLLKDFFQDIRGILSTLQKGAQYPRINWEKVAHLIDESSALILSSSSLLKTKGKTSDYYLQLLQCDRKLAEILEDVTL</sequence>
<keyword evidence="2" id="KW-1185">Reference proteome</keyword>
<dbReference type="Proteomes" id="UP000287224">
    <property type="component" value="Unassembled WGS sequence"/>
</dbReference>
<accession>A0A401ZR11</accession>
<reference evidence="2" key="1">
    <citation type="submission" date="2018-12" db="EMBL/GenBank/DDBJ databases">
        <title>Tengunoibacter tsumagoiensis gen. nov., sp. nov., Dictyobacter kobayashii sp. nov., D. alpinus sp. nov., and D. joshuensis sp. nov. and description of Dictyobacteraceae fam. nov. within the order Ktedonobacterales isolated from Tengu-no-mugimeshi.</title>
        <authorList>
            <person name="Wang C.M."/>
            <person name="Zheng Y."/>
            <person name="Sakai Y."/>
            <person name="Toyoda A."/>
            <person name="Minakuchi Y."/>
            <person name="Abe K."/>
            <person name="Yokota A."/>
            <person name="Yabe S."/>
        </authorList>
    </citation>
    <scope>NUCLEOTIDE SEQUENCE [LARGE SCALE GENOMIC DNA]</scope>
    <source>
        <strain evidence="2">S-27</strain>
    </source>
</reference>
<comment type="caution">
    <text evidence="1">The sequence shown here is derived from an EMBL/GenBank/DDBJ whole genome shotgun (WGS) entry which is preliminary data.</text>
</comment>
<gene>
    <name evidence="1" type="ORF">KDAU_65250</name>
</gene>